<evidence type="ECO:0000256" key="3">
    <source>
        <dbReference type="SAM" id="Coils"/>
    </source>
</evidence>
<dbReference type="InterPro" id="IPR001441">
    <property type="entry name" value="UPP_synth-like"/>
</dbReference>
<dbReference type="PANTHER" id="PTHR10291:SF43">
    <property type="entry name" value="DEHYDRODOLICHYL DIPHOSPHATE SYNTHASE COMPLEX SUBUNIT DHDDS"/>
    <property type="match status" value="1"/>
</dbReference>
<dbReference type="Pfam" id="PF01255">
    <property type="entry name" value="Prenyltransf"/>
    <property type="match status" value="2"/>
</dbReference>
<dbReference type="Gene3D" id="3.40.1180.10">
    <property type="entry name" value="Decaprenyl diphosphate synthase-like"/>
    <property type="match status" value="2"/>
</dbReference>
<sequence>MKLSSTYRRHFTVFAINRIDDLLASCVLNRLYEMVCVYIPFVFFFSPTVNYLIKKVSRLVVPKGLSIAIIMDGNRRYARYAGISRKQGHILGYSHMHAVLEYMDIIKCKAAGFFAFGKKNYNRSKEEISDIMEILENAFKDLDDRNKHKNLLGKVSIVGDLDSMPKHIQPHVQKLNRTGTDKKSCFIFMSYSSLDEYVNEGTDGHTPEFDIIIRPGGEKRLSDFLLCNSSKNTMLAFLSTKWPLLTPVHILLVIIKYTLELSLDSTCQ</sequence>
<dbReference type="AlphaFoldDB" id="A0A086IZF7"/>
<dbReference type="InterPro" id="IPR036424">
    <property type="entry name" value="UPP_synth-like_sf"/>
</dbReference>
<gene>
    <name evidence="5" type="ORF">NESG_02046</name>
</gene>
<keyword evidence="3" id="KW-0175">Coiled coil</keyword>
<evidence type="ECO:0000313" key="6">
    <source>
        <dbReference type="Proteomes" id="UP000054524"/>
    </source>
</evidence>
<comment type="similarity">
    <text evidence="1">Belongs to the UPP synthase family.</text>
</comment>
<keyword evidence="4" id="KW-0812">Transmembrane</keyword>
<comment type="caution">
    <text evidence="5">The sequence shown here is derived from an EMBL/GenBank/DDBJ whole genome shotgun (WGS) entry which is preliminary data.</text>
</comment>
<dbReference type="PANTHER" id="PTHR10291">
    <property type="entry name" value="DEHYDRODOLICHYL DIPHOSPHATE SYNTHASE FAMILY MEMBER"/>
    <property type="match status" value="1"/>
</dbReference>
<evidence type="ECO:0000313" key="5">
    <source>
        <dbReference type="EMBL" id="KFG25275.1"/>
    </source>
</evidence>
<dbReference type="HOGENOM" id="CLU_1038622_0_0_1"/>
<dbReference type="Proteomes" id="UP000054524">
    <property type="component" value="Unassembled WGS sequence"/>
</dbReference>
<feature type="coiled-coil region" evidence="3">
    <location>
        <begin position="118"/>
        <end position="145"/>
    </location>
</feature>
<dbReference type="GeneID" id="77677019"/>
<keyword evidence="4" id="KW-0472">Membrane</keyword>
<evidence type="ECO:0000256" key="2">
    <source>
        <dbReference type="ARBA" id="ARBA00022679"/>
    </source>
</evidence>
<dbReference type="SUPFAM" id="SSF64005">
    <property type="entry name" value="Undecaprenyl diphosphate synthase"/>
    <property type="match status" value="1"/>
</dbReference>
<dbReference type="GO" id="GO:0045547">
    <property type="term" value="F:ditrans,polycis-polyprenyl diphosphate synthase [(2E,6E)-farnesyl diphosphate specific] activity"/>
    <property type="evidence" value="ECO:0007669"/>
    <property type="project" value="TreeGrafter"/>
</dbReference>
<name>A0A086IZF7_NEMA1</name>
<accession>A0A086IZF7</accession>
<keyword evidence="2" id="KW-0808">Transferase</keyword>
<keyword evidence="6" id="KW-1185">Reference proteome</keyword>
<feature type="transmembrane region" description="Helical" evidence="4">
    <location>
        <begin position="31"/>
        <end position="53"/>
    </location>
</feature>
<organism evidence="5 6">
    <name type="scientific">Nematocida ausubeli (strain ATCC PRA-371 / ERTm2)</name>
    <name type="common">Nematode killer fungus</name>
    <dbReference type="NCBI Taxonomy" id="1913371"/>
    <lineage>
        <taxon>Eukaryota</taxon>
        <taxon>Fungi</taxon>
        <taxon>Fungi incertae sedis</taxon>
        <taxon>Microsporidia</taxon>
        <taxon>Nematocida</taxon>
    </lineage>
</organism>
<keyword evidence="4" id="KW-1133">Transmembrane helix</keyword>
<proteinExistence type="inferred from homology"/>
<dbReference type="GO" id="GO:0016094">
    <property type="term" value="P:polyprenol biosynthetic process"/>
    <property type="evidence" value="ECO:0007669"/>
    <property type="project" value="TreeGrafter"/>
</dbReference>
<dbReference type="RefSeq" id="XP_052903830.1">
    <property type="nucleotide sequence ID" value="XM_053049659.1"/>
</dbReference>
<reference evidence="5 6" key="1">
    <citation type="journal article" date="2014" name="Genome Announc.">
        <title>Genome Sequence of the Microsporidian Species Nematocida sp1 Strain ERTm6 (ATCC PRA-372).</title>
        <authorList>
            <person name="Bakowski M.A."/>
            <person name="Priest M."/>
            <person name="Young S."/>
            <person name="Cuomo C.A."/>
            <person name="Troemel E.R."/>
        </authorList>
    </citation>
    <scope>NUCLEOTIDE SEQUENCE [LARGE SCALE GENOMIC DNA]</scope>
    <source>
        <strain evidence="5 6">ERTm6</strain>
    </source>
</reference>
<evidence type="ECO:0000256" key="4">
    <source>
        <dbReference type="SAM" id="Phobius"/>
    </source>
</evidence>
<dbReference type="EMBL" id="AKIJ01000005">
    <property type="protein sequence ID" value="KFG25275.1"/>
    <property type="molecule type" value="Genomic_DNA"/>
</dbReference>
<protein>
    <recommendedName>
        <fullName evidence="7">Alkyl transferase</fullName>
    </recommendedName>
</protein>
<evidence type="ECO:0000256" key="1">
    <source>
        <dbReference type="ARBA" id="ARBA00005432"/>
    </source>
</evidence>
<evidence type="ECO:0008006" key="7">
    <source>
        <dbReference type="Google" id="ProtNLM"/>
    </source>
</evidence>